<dbReference type="OMA" id="ICGLTEC"/>
<keyword evidence="4" id="KW-1185">Reference proteome</keyword>
<protein>
    <recommendedName>
        <fullName evidence="1">Gypsy retrotransposon integrase-like protein 1</fullName>
    </recommendedName>
</protein>
<evidence type="ECO:0000313" key="4">
    <source>
        <dbReference type="Proteomes" id="UP000261420"/>
    </source>
</evidence>
<feature type="domain" description="Integrase catalytic" evidence="2">
    <location>
        <begin position="127"/>
        <end position="286"/>
    </location>
</feature>
<evidence type="ECO:0000259" key="2">
    <source>
        <dbReference type="PROSITE" id="PS50994"/>
    </source>
</evidence>
<dbReference type="PANTHER" id="PTHR37984:SF5">
    <property type="entry name" value="PROTEIN NYNRIN-LIKE"/>
    <property type="match status" value="1"/>
</dbReference>
<evidence type="ECO:0000256" key="1">
    <source>
        <dbReference type="ARBA" id="ARBA00039658"/>
    </source>
</evidence>
<dbReference type="Pfam" id="PF00665">
    <property type="entry name" value="rve"/>
    <property type="match status" value="1"/>
</dbReference>
<sequence length="344" mass="38464">MPSPASSNQMTFPEPPQPSCLRVIGAVTWDIVSEVRQALEGAQIPDGCSQNLLFVPTPLRPQVLQWGHASRVSCHPGARQTVSLLKQRFWWPSLVEDVGEFVSACSICAQNKTSRQRLHGLLRPLPVPRRPWSHLSLDFVTGFPPSKGNTVILTIIDRFSKMAHFVPLAKLPSAKETAEAMLSHVFRLHGLPQDVVSDRGPQFVSRFWKEFCRLIGATSSLSSGFHPQSNGQTERYNQELETGLRCLVSQNPSLWSEQLVWIEYAHNSLPVSATGLSPFHCVFGYQPPLFPDQEGEVAVPSAQVLVRRCHLTWRRARAALLRASGRCKREADKRRIPAPRHHVG</sequence>
<dbReference type="AlphaFoldDB" id="A0A3B4TPF0"/>
<name>A0A3B4TPF0_SERDU</name>
<dbReference type="InterPro" id="IPR041588">
    <property type="entry name" value="Integrase_H2C2"/>
</dbReference>
<dbReference type="Proteomes" id="UP000261420">
    <property type="component" value="Unplaced"/>
</dbReference>
<dbReference type="Pfam" id="PF17921">
    <property type="entry name" value="Integrase_H2C2"/>
    <property type="match status" value="1"/>
</dbReference>
<dbReference type="GO" id="GO:0003676">
    <property type="term" value="F:nucleic acid binding"/>
    <property type="evidence" value="ECO:0007669"/>
    <property type="project" value="InterPro"/>
</dbReference>
<dbReference type="FunFam" id="1.10.340.70:FF:000001">
    <property type="entry name" value="Retrovirus-related Pol polyprotein from transposon gypsy-like Protein"/>
    <property type="match status" value="1"/>
</dbReference>
<evidence type="ECO:0000313" key="3">
    <source>
        <dbReference type="Ensembl" id="ENSSDUP00000008126.1"/>
    </source>
</evidence>
<dbReference type="PANTHER" id="PTHR37984">
    <property type="entry name" value="PROTEIN CBG26694"/>
    <property type="match status" value="1"/>
</dbReference>
<dbReference type="SUPFAM" id="SSF53098">
    <property type="entry name" value="Ribonuclease H-like"/>
    <property type="match status" value="1"/>
</dbReference>
<reference evidence="3" key="1">
    <citation type="submission" date="2025-08" db="UniProtKB">
        <authorList>
            <consortium name="Ensembl"/>
        </authorList>
    </citation>
    <scope>IDENTIFICATION</scope>
</reference>
<dbReference type="Ensembl" id="ENSSDUT00000008273.1">
    <property type="protein sequence ID" value="ENSSDUP00000008126.1"/>
    <property type="gene ID" value="ENSSDUG00000005946.1"/>
</dbReference>
<dbReference type="InterPro" id="IPR001584">
    <property type="entry name" value="Integrase_cat-core"/>
</dbReference>
<reference evidence="3" key="2">
    <citation type="submission" date="2025-09" db="UniProtKB">
        <authorList>
            <consortium name="Ensembl"/>
        </authorList>
    </citation>
    <scope>IDENTIFICATION</scope>
</reference>
<dbReference type="PROSITE" id="PS50994">
    <property type="entry name" value="INTEGRASE"/>
    <property type="match status" value="1"/>
</dbReference>
<dbReference type="Gene3D" id="1.10.340.70">
    <property type="match status" value="1"/>
</dbReference>
<dbReference type="GO" id="GO:0015074">
    <property type="term" value="P:DNA integration"/>
    <property type="evidence" value="ECO:0007669"/>
    <property type="project" value="InterPro"/>
</dbReference>
<proteinExistence type="predicted"/>
<dbReference type="InterPro" id="IPR012337">
    <property type="entry name" value="RNaseH-like_sf"/>
</dbReference>
<dbReference type="InterPro" id="IPR050951">
    <property type="entry name" value="Retrovirus_Pol_polyprotein"/>
</dbReference>
<organism evidence="3 4">
    <name type="scientific">Seriola dumerili</name>
    <name type="common">Greater amberjack</name>
    <name type="synonym">Caranx dumerili</name>
    <dbReference type="NCBI Taxonomy" id="41447"/>
    <lineage>
        <taxon>Eukaryota</taxon>
        <taxon>Metazoa</taxon>
        <taxon>Chordata</taxon>
        <taxon>Craniata</taxon>
        <taxon>Vertebrata</taxon>
        <taxon>Euteleostomi</taxon>
        <taxon>Actinopterygii</taxon>
        <taxon>Neopterygii</taxon>
        <taxon>Teleostei</taxon>
        <taxon>Neoteleostei</taxon>
        <taxon>Acanthomorphata</taxon>
        <taxon>Carangaria</taxon>
        <taxon>Carangiformes</taxon>
        <taxon>Carangidae</taxon>
        <taxon>Seriola</taxon>
    </lineage>
</organism>
<accession>A0A3B4TPF0</accession>
<dbReference type="InterPro" id="IPR036397">
    <property type="entry name" value="RNaseH_sf"/>
</dbReference>
<dbReference type="Gene3D" id="3.30.420.10">
    <property type="entry name" value="Ribonuclease H-like superfamily/Ribonuclease H"/>
    <property type="match status" value="1"/>
</dbReference>
<dbReference type="GeneTree" id="ENSGT00940000163772"/>
<dbReference type="STRING" id="41447.ENSSDUP00000008126"/>
<dbReference type="FunFam" id="3.30.420.10:FF:000032">
    <property type="entry name" value="Retrovirus-related Pol polyprotein from transposon 297-like Protein"/>
    <property type="match status" value="1"/>
</dbReference>